<keyword evidence="7" id="KW-0503">Monooxygenase</keyword>
<evidence type="ECO:0000256" key="6">
    <source>
        <dbReference type="ARBA" id="ARBA00023002"/>
    </source>
</evidence>
<gene>
    <name evidence="9" type="ORF">C2857_000367</name>
</gene>
<evidence type="ECO:0000256" key="4">
    <source>
        <dbReference type="ARBA" id="ARBA00022827"/>
    </source>
</evidence>
<dbReference type="Pfam" id="PF07992">
    <property type="entry name" value="Pyr_redox_2"/>
    <property type="match status" value="1"/>
</dbReference>
<sequence length="567" mass="63371">MPTLKAQDPMLQSQFASRYQTEVLIVGAGFAGIYLLHKLRGSGFQCLVLEATDSLGGTWNCNRYPGSRVDTNVPLYQLSIPEVWATWTWTERFPDRDELSRYFEHVDSVLNVKKDVLFNSKVVSAQYLVDASMWTVRISDGTSFTSRFLLLATGFASKPYIPEWAASDTFRGTTCHSACWPSSGVDLVGKRVAVIGTGATGVQMAQEISRQASHLYVFQRTPNLCLPMRQRKLDYAEQDAARADLPRLFKHRLTTTAGYADEPAKRSIFSDSPEERTAFFERLWDEGGFKFWTANYQDVLLDEEANRMAYDFWAGQTRARVADAQKRDMLAPVDPPHGWGCRRPCLESDYYEQLSKPHVSVIDVSRAPIVALTEDGLRTSDGAVYEVDVVGLATGFDALTGSMLDMGLASTSGAPLAEKWSNGVASYLGAALAGYPNLFYVFAAHGPTASNGPSCIELQSDWIVHVMVKMRRDGIESLEPTVEAERDWTSLLHSVYQASLVSNTRSWYDGSNVPTKRMEPLIFFGGFPLYRELCYNALDENFKGFNIRYRHDKQEGGQAEPDVHTIT</sequence>
<dbReference type="InterPro" id="IPR036188">
    <property type="entry name" value="FAD/NAD-bd_sf"/>
</dbReference>
<dbReference type="PANTHER" id="PTHR43098:SF3">
    <property type="entry name" value="L-ORNITHINE N(5)-MONOOXYGENASE-RELATED"/>
    <property type="match status" value="1"/>
</dbReference>
<dbReference type="EMBL" id="CP031385">
    <property type="protein sequence ID" value="QPG93510.1"/>
    <property type="molecule type" value="Genomic_DNA"/>
</dbReference>
<keyword evidence="5" id="KW-0521">NADP</keyword>
<name>A0A7S9PRM0_EPIFF</name>
<organism evidence="9 10">
    <name type="scientific">Epichloe festucae (strain Fl1)</name>
    <dbReference type="NCBI Taxonomy" id="877507"/>
    <lineage>
        <taxon>Eukaryota</taxon>
        <taxon>Fungi</taxon>
        <taxon>Dikarya</taxon>
        <taxon>Ascomycota</taxon>
        <taxon>Pezizomycotina</taxon>
        <taxon>Sordariomycetes</taxon>
        <taxon>Hypocreomycetidae</taxon>
        <taxon>Hypocreales</taxon>
        <taxon>Clavicipitaceae</taxon>
        <taxon>Epichloe</taxon>
    </lineage>
</organism>
<keyword evidence="10" id="KW-1185">Reference proteome</keyword>
<evidence type="ECO:0000256" key="7">
    <source>
        <dbReference type="ARBA" id="ARBA00023033"/>
    </source>
</evidence>
<dbReference type="Gene3D" id="3.50.50.60">
    <property type="entry name" value="FAD/NAD(P)-binding domain"/>
    <property type="match status" value="2"/>
</dbReference>
<evidence type="ECO:0000256" key="5">
    <source>
        <dbReference type="ARBA" id="ARBA00022857"/>
    </source>
</evidence>
<comment type="similarity">
    <text evidence="2">Belongs to the FAD-binding monooxygenase family.</text>
</comment>
<evidence type="ECO:0000256" key="1">
    <source>
        <dbReference type="ARBA" id="ARBA00001974"/>
    </source>
</evidence>
<dbReference type="GO" id="GO:0004497">
    <property type="term" value="F:monooxygenase activity"/>
    <property type="evidence" value="ECO:0007669"/>
    <property type="project" value="UniProtKB-KW"/>
</dbReference>
<dbReference type="Proteomes" id="UP000594364">
    <property type="component" value="Chromosome 1"/>
</dbReference>
<proteinExistence type="inferred from homology"/>
<evidence type="ECO:0000313" key="9">
    <source>
        <dbReference type="EMBL" id="QPG93510.1"/>
    </source>
</evidence>
<reference evidence="9 10" key="1">
    <citation type="journal article" date="2018" name="PLoS Genet.">
        <title>Repeat elements organise 3D genome structure and mediate transcription in the filamentous fungus Epichloe festucae.</title>
        <authorList>
            <person name="Winter D.J."/>
            <person name="Ganley A.R.D."/>
            <person name="Young C.A."/>
            <person name="Liachko I."/>
            <person name="Schardl C.L."/>
            <person name="Dupont P.Y."/>
            <person name="Berry D."/>
            <person name="Ram A."/>
            <person name="Scott B."/>
            <person name="Cox M.P."/>
        </authorList>
    </citation>
    <scope>NUCLEOTIDE SEQUENCE [LARGE SCALE GENOMIC DNA]</scope>
    <source>
        <strain evidence="9 10">Fl1</strain>
    </source>
</reference>
<evidence type="ECO:0000256" key="2">
    <source>
        <dbReference type="ARBA" id="ARBA00010139"/>
    </source>
</evidence>
<protein>
    <recommendedName>
        <fullName evidence="8">FAD/NAD(P)-binding domain-containing protein</fullName>
    </recommendedName>
</protein>
<evidence type="ECO:0000259" key="8">
    <source>
        <dbReference type="Pfam" id="PF07992"/>
    </source>
</evidence>
<feature type="domain" description="FAD/NAD(P)-binding" evidence="8">
    <location>
        <begin position="22"/>
        <end position="242"/>
    </location>
</feature>
<evidence type="ECO:0000313" key="10">
    <source>
        <dbReference type="Proteomes" id="UP000594364"/>
    </source>
</evidence>
<accession>A0A7S9PRM0</accession>
<dbReference type="OrthoDB" id="66881at2759"/>
<keyword evidence="3" id="KW-0285">Flavoprotein</keyword>
<keyword evidence="6" id="KW-0560">Oxidoreductase</keyword>
<keyword evidence="4" id="KW-0274">FAD</keyword>
<evidence type="ECO:0000256" key="3">
    <source>
        <dbReference type="ARBA" id="ARBA00022630"/>
    </source>
</evidence>
<comment type="cofactor">
    <cofactor evidence="1">
        <name>FAD</name>
        <dbReference type="ChEBI" id="CHEBI:57692"/>
    </cofactor>
</comment>
<dbReference type="PRINTS" id="PR00411">
    <property type="entry name" value="PNDRDTASEI"/>
</dbReference>
<dbReference type="SUPFAM" id="SSF51905">
    <property type="entry name" value="FAD/NAD(P)-binding domain"/>
    <property type="match status" value="2"/>
</dbReference>
<dbReference type="AlphaFoldDB" id="A0A7S9PRM0"/>
<dbReference type="InterPro" id="IPR023753">
    <property type="entry name" value="FAD/NAD-binding_dom"/>
</dbReference>
<dbReference type="PANTHER" id="PTHR43098">
    <property type="entry name" value="L-ORNITHINE N(5)-MONOOXYGENASE-RELATED"/>
    <property type="match status" value="1"/>
</dbReference>
<dbReference type="InterPro" id="IPR050775">
    <property type="entry name" value="FAD-binding_Monooxygenases"/>
</dbReference>